<sequence length="349" mass="38043">MPSATFQIYEVPNSYVDTGGSVAITGVFYLSIDDDDGFLDGTAGADSGTPQVLTASFSGTIESYQFFYNDELLINGTAYSVKTFQLTVDGDTRSFIMSTSGYNLPGVDVDDTINLQSFANFTPLNYDNVACFCAGSLIRTPNGLIPVEDLSIGDLVETLDHGPQPIRWIGFSEATDRQLLARPSIAPVRIPAHVFGHNKPTHDLHLSPQHRVRLEGWAVELVTGSKDALVAAIHLVGQNGIAQARNMKDRRYFHMLFDQHEIVESNGLFTESFFLGDVISRNMKSAQRDEIEMLFPQLSLHGAALHPTSARVVMKKYEARAVQALSSQDTDDAATNDAKCDTPNTGSAA</sequence>
<organism evidence="3 4">
    <name type="scientific">Actibacterium lipolyticum</name>
    <dbReference type="NCBI Taxonomy" id="1524263"/>
    <lineage>
        <taxon>Bacteria</taxon>
        <taxon>Pseudomonadati</taxon>
        <taxon>Pseudomonadota</taxon>
        <taxon>Alphaproteobacteria</taxon>
        <taxon>Rhodobacterales</taxon>
        <taxon>Roseobacteraceae</taxon>
        <taxon>Actibacterium</taxon>
    </lineage>
</organism>
<evidence type="ECO:0000256" key="1">
    <source>
        <dbReference type="SAM" id="MobiDB-lite"/>
    </source>
</evidence>
<dbReference type="EMBL" id="FXYE01000002">
    <property type="protein sequence ID" value="SMX47048.1"/>
    <property type="molecule type" value="Genomic_DNA"/>
</dbReference>
<accession>A0A238KWH6</accession>
<dbReference type="RefSeq" id="WP_093968340.1">
    <property type="nucleotide sequence ID" value="NZ_FXYE01000002.1"/>
</dbReference>
<dbReference type="AlphaFoldDB" id="A0A238KWH6"/>
<evidence type="ECO:0000313" key="4">
    <source>
        <dbReference type="Proteomes" id="UP000202922"/>
    </source>
</evidence>
<evidence type="ECO:0000259" key="2">
    <source>
        <dbReference type="Pfam" id="PF13403"/>
    </source>
</evidence>
<dbReference type="InterPro" id="IPR028992">
    <property type="entry name" value="Hedgehog/Intein_dom"/>
</dbReference>
<dbReference type="Pfam" id="PF13403">
    <property type="entry name" value="Hint_2"/>
    <property type="match status" value="1"/>
</dbReference>
<dbReference type="OrthoDB" id="6305173at2"/>
<name>A0A238KWH6_9RHOB</name>
<gene>
    <name evidence="3" type="ORF">COL8621_03319</name>
</gene>
<dbReference type="InterPro" id="IPR036844">
    <property type="entry name" value="Hint_dom_sf"/>
</dbReference>
<evidence type="ECO:0000313" key="3">
    <source>
        <dbReference type="EMBL" id="SMX47048.1"/>
    </source>
</evidence>
<dbReference type="SUPFAM" id="SSF51294">
    <property type="entry name" value="Hedgehog/intein (Hint) domain"/>
    <property type="match status" value="1"/>
</dbReference>
<protein>
    <recommendedName>
        <fullName evidence="2">Hedgehog/Intein (Hint) domain-containing protein</fullName>
    </recommendedName>
</protein>
<feature type="domain" description="Hedgehog/Intein (Hint)" evidence="2">
    <location>
        <begin position="131"/>
        <end position="276"/>
    </location>
</feature>
<dbReference type="Proteomes" id="UP000202922">
    <property type="component" value="Unassembled WGS sequence"/>
</dbReference>
<proteinExistence type="predicted"/>
<keyword evidence="4" id="KW-1185">Reference proteome</keyword>
<feature type="region of interest" description="Disordered" evidence="1">
    <location>
        <begin position="325"/>
        <end position="349"/>
    </location>
</feature>
<reference evidence="4" key="1">
    <citation type="submission" date="2017-05" db="EMBL/GenBank/DDBJ databases">
        <authorList>
            <person name="Rodrigo-Torres L."/>
            <person name="Arahal R. D."/>
            <person name="Lucena T."/>
        </authorList>
    </citation>
    <scope>NUCLEOTIDE SEQUENCE [LARGE SCALE GENOMIC DNA]</scope>
    <source>
        <strain evidence="4">CECT 8621</strain>
    </source>
</reference>